<dbReference type="InterPro" id="IPR025669">
    <property type="entry name" value="AAA_dom"/>
</dbReference>
<comment type="function">
    <text evidence="2">May play a role in septum formation.</text>
</comment>
<proteinExistence type="inferred from homology"/>
<reference evidence="4 5" key="1">
    <citation type="submission" date="2015-10" db="EMBL/GenBank/DDBJ databases">
        <title>Metagenome-Assembled Genomes uncover a global brackish microbiome.</title>
        <authorList>
            <person name="Hugerth L.W."/>
            <person name="Larsson J."/>
            <person name="Alneberg J."/>
            <person name="Lindh M.V."/>
            <person name="Legrand C."/>
            <person name="Pinhassi J."/>
            <person name="Andersson A.F."/>
        </authorList>
    </citation>
    <scope>NUCLEOTIDE SEQUENCE [LARGE SCALE GENOMIC DNA]</scope>
    <source>
        <strain evidence="4">BACL2 MAG-121001-bin67</strain>
    </source>
</reference>
<dbReference type="InterPro" id="IPR050678">
    <property type="entry name" value="DNA_Partitioning_ATPase"/>
</dbReference>
<evidence type="ECO:0000313" key="4">
    <source>
        <dbReference type="EMBL" id="KRO32390.1"/>
    </source>
</evidence>
<accession>A0A0R2P2T1</accession>
<dbReference type="Gene3D" id="3.40.50.300">
    <property type="entry name" value="P-loop containing nucleotide triphosphate hydrolases"/>
    <property type="match status" value="1"/>
</dbReference>
<dbReference type="SUPFAM" id="SSF52540">
    <property type="entry name" value="P-loop containing nucleoside triphosphate hydrolases"/>
    <property type="match status" value="1"/>
</dbReference>
<dbReference type="PANTHER" id="PTHR13696:SF52">
    <property type="entry name" value="PARA FAMILY PROTEIN CT_582"/>
    <property type="match status" value="1"/>
</dbReference>
<protein>
    <submittedName>
        <fullName evidence="4">Cobyrinic acid a,c-diamide synthase</fullName>
    </submittedName>
</protein>
<feature type="domain" description="AAA" evidence="3">
    <location>
        <begin position="30"/>
        <end position="211"/>
    </location>
</feature>
<comment type="caution">
    <text evidence="4">The sequence shown here is derived from an EMBL/GenBank/DDBJ whole genome shotgun (WGS) entry which is preliminary data.</text>
</comment>
<dbReference type="Pfam" id="PF13614">
    <property type="entry name" value="AAA_31"/>
    <property type="match status" value="1"/>
</dbReference>
<gene>
    <name evidence="4" type="ORF">ABR64_04670</name>
</gene>
<dbReference type="EMBL" id="LIAW01000113">
    <property type="protein sequence ID" value="KRO32390.1"/>
    <property type="molecule type" value="Genomic_DNA"/>
</dbReference>
<dbReference type="Proteomes" id="UP000053349">
    <property type="component" value="Unassembled WGS sequence"/>
</dbReference>
<dbReference type="AlphaFoldDB" id="A0A0R2P2T1"/>
<dbReference type="PANTHER" id="PTHR13696">
    <property type="entry name" value="P-LOOP CONTAINING NUCLEOSIDE TRIPHOSPHATE HYDROLASE"/>
    <property type="match status" value="1"/>
</dbReference>
<name>A0A0R2P2T1_9ACTN</name>
<organism evidence="4 5">
    <name type="scientific">Actinobacteria bacterium BACL2 MAG-121001-bin67</name>
    <dbReference type="NCBI Taxonomy" id="1655572"/>
    <lineage>
        <taxon>Bacteria</taxon>
        <taxon>Bacillati</taxon>
        <taxon>Actinomycetota</taxon>
        <taxon>Actinomycetes</taxon>
        <taxon>Actinomycetes incertae sedis</taxon>
        <taxon>ac1 cluster</taxon>
    </lineage>
</organism>
<dbReference type="FunFam" id="3.40.50.300:FF:000285">
    <property type="entry name" value="Sporulation initiation inhibitor Soj"/>
    <property type="match status" value="1"/>
</dbReference>
<evidence type="ECO:0000256" key="1">
    <source>
        <dbReference type="ARBA" id="ARBA00006976"/>
    </source>
</evidence>
<sequence length="300" mass="32370">MSDSRETSAPRQVVGTKRFREPMAKPITTRIFTVANQKGGVGKTTSAVNVAAALAMGGLKTLIIDLDPQGNASTAFGISRDEVSGMYEVIIKDLPMQSAALKIPGYPSLEVIPATQSLANAEVELVPMVAREMRLKKSLNNYLLDAANKGERFDYVIIDCPPSLGLLTINALVAAQELLIPIQCEYYSLEGLTLLLHTVSLIQEHLNPNIKLTTILLTMFDGRTRLANDVASEVRKHYSAELIDIPIPRAVRISEAPSYGQTVMTYDPASNGAEAYGLVAREIARRGAPSSNSNSEKGVG</sequence>
<dbReference type="InterPro" id="IPR027417">
    <property type="entry name" value="P-loop_NTPase"/>
</dbReference>
<evidence type="ECO:0000313" key="5">
    <source>
        <dbReference type="Proteomes" id="UP000053349"/>
    </source>
</evidence>
<comment type="similarity">
    <text evidence="1">Belongs to the ParA family.</text>
</comment>
<dbReference type="CDD" id="cd02042">
    <property type="entry name" value="ParAB_family"/>
    <property type="match status" value="1"/>
</dbReference>
<evidence type="ECO:0000259" key="3">
    <source>
        <dbReference type="Pfam" id="PF13614"/>
    </source>
</evidence>
<evidence type="ECO:0000256" key="2">
    <source>
        <dbReference type="ARBA" id="ARBA00059092"/>
    </source>
</evidence>